<evidence type="ECO:0008006" key="3">
    <source>
        <dbReference type="Google" id="ProtNLM"/>
    </source>
</evidence>
<gene>
    <name evidence="1" type="ORF">CFP56_002324</name>
</gene>
<dbReference type="Proteomes" id="UP000237347">
    <property type="component" value="Unassembled WGS sequence"/>
</dbReference>
<sequence>MKYAQEWCGWTSNPVRGTLACSLWWSIGAGWDRFHPCVSIEVEDIAQVRCSREHHNPSRLRQFSSDRTYKAFLTNIPKRRSRCSAP</sequence>
<reference evidence="1 2" key="1">
    <citation type="journal article" date="2018" name="Sci. Data">
        <title>The draft genome sequence of cork oak.</title>
        <authorList>
            <person name="Ramos A.M."/>
            <person name="Usie A."/>
            <person name="Barbosa P."/>
            <person name="Barros P.M."/>
            <person name="Capote T."/>
            <person name="Chaves I."/>
            <person name="Simoes F."/>
            <person name="Abreu I."/>
            <person name="Carrasquinho I."/>
            <person name="Faro C."/>
            <person name="Guimaraes J.B."/>
            <person name="Mendonca D."/>
            <person name="Nobrega F."/>
            <person name="Rodrigues L."/>
            <person name="Saibo N.J.M."/>
            <person name="Varela M.C."/>
            <person name="Egas C."/>
            <person name="Matos J."/>
            <person name="Miguel C.M."/>
            <person name="Oliveira M.M."/>
            <person name="Ricardo C.P."/>
            <person name="Goncalves S."/>
        </authorList>
    </citation>
    <scope>NUCLEOTIDE SEQUENCE [LARGE SCALE GENOMIC DNA]</scope>
    <source>
        <strain evidence="2">cv. HL8</strain>
    </source>
</reference>
<name>A0AAW0ILL6_QUESU</name>
<proteinExistence type="predicted"/>
<evidence type="ECO:0000313" key="2">
    <source>
        <dbReference type="Proteomes" id="UP000237347"/>
    </source>
</evidence>
<dbReference type="AlphaFoldDB" id="A0AAW0ILL6"/>
<evidence type="ECO:0000313" key="1">
    <source>
        <dbReference type="EMBL" id="KAK7815066.1"/>
    </source>
</evidence>
<protein>
    <recommendedName>
        <fullName evidence="3">Secreted protein</fullName>
    </recommendedName>
</protein>
<keyword evidence="2" id="KW-1185">Reference proteome</keyword>
<comment type="caution">
    <text evidence="1">The sequence shown here is derived from an EMBL/GenBank/DDBJ whole genome shotgun (WGS) entry which is preliminary data.</text>
</comment>
<organism evidence="1 2">
    <name type="scientific">Quercus suber</name>
    <name type="common">Cork oak</name>
    <dbReference type="NCBI Taxonomy" id="58331"/>
    <lineage>
        <taxon>Eukaryota</taxon>
        <taxon>Viridiplantae</taxon>
        <taxon>Streptophyta</taxon>
        <taxon>Embryophyta</taxon>
        <taxon>Tracheophyta</taxon>
        <taxon>Spermatophyta</taxon>
        <taxon>Magnoliopsida</taxon>
        <taxon>eudicotyledons</taxon>
        <taxon>Gunneridae</taxon>
        <taxon>Pentapetalae</taxon>
        <taxon>rosids</taxon>
        <taxon>fabids</taxon>
        <taxon>Fagales</taxon>
        <taxon>Fagaceae</taxon>
        <taxon>Quercus</taxon>
    </lineage>
</organism>
<accession>A0AAW0ILL6</accession>
<dbReference type="EMBL" id="PKMF04001038">
    <property type="protein sequence ID" value="KAK7815066.1"/>
    <property type="molecule type" value="Genomic_DNA"/>
</dbReference>